<gene>
    <name evidence="1" type="ORF">ACFSUD_08760</name>
</gene>
<keyword evidence="2" id="KW-1185">Reference proteome</keyword>
<proteinExistence type="predicted"/>
<protein>
    <submittedName>
        <fullName evidence="1">Uncharacterized protein</fullName>
    </submittedName>
</protein>
<dbReference type="RefSeq" id="WP_386373484.1">
    <property type="nucleotide sequence ID" value="NZ_JBHUMP010000006.1"/>
</dbReference>
<reference evidence="2" key="1">
    <citation type="journal article" date="2019" name="Int. J. Syst. Evol. Microbiol.">
        <title>The Global Catalogue of Microorganisms (GCM) 10K type strain sequencing project: providing services to taxonomists for standard genome sequencing and annotation.</title>
        <authorList>
            <consortium name="The Broad Institute Genomics Platform"/>
            <consortium name="The Broad Institute Genome Sequencing Center for Infectious Disease"/>
            <person name="Wu L."/>
            <person name="Ma J."/>
        </authorList>
    </citation>
    <scope>NUCLEOTIDE SEQUENCE [LARGE SCALE GENOMIC DNA]</scope>
    <source>
        <strain evidence="2">TISTR 2562</strain>
    </source>
</reference>
<dbReference type="Proteomes" id="UP001597474">
    <property type="component" value="Unassembled WGS sequence"/>
</dbReference>
<sequence length="127" mass="13861">MNMQVLQLQISEMVAVDEQGLGRLCARLGQGAAQDVLCRALEEMALRLSRCERFSSAGDWSALEKDVRALGRIAERIAMPLLALVATDVRRCLAAQDQIAVAATLARLIRIGECSLVAIWDLREVPG</sequence>
<evidence type="ECO:0000313" key="2">
    <source>
        <dbReference type="Proteomes" id="UP001597474"/>
    </source>
</evidence>
<evidence type="ECO:0000313" key="1">
    <source>
        <dbReference type="EMBL" id="MFD2739657.1"/>
    </source>
</evidence>
<organism evidence="1 2">
    <name type="scientific">Sulfitobacter aestuarii</name>
    <dbReference type="NCBI Taxonomy" id="2161676"/>
    <lineage>
        <taxon>Bacteria</taxon>
        <taxon>Pseudomonadati</taxon>
        <taxon>Pseudomonadota</taxon>
        <taxon>Alphaproteobacteria</taxon>
        <taxon>Rhodobacterales</taxon>
        <taxon>Roseobacteraceae</taxon>
        <taxon>Sulfitobacter</taxon>
    </lineage>
</organism>
<name>A0ABW5U2I7_9RHOB</name>
<accession>A0ABW5U2I7</accession>
<dbReference type="EMBL" id="JBHUMP010000006">
    <property type="protein sequence ID" value="MFD2739657.1"/>
    <property type="molecule type" value="Genomic_DNA"/>
</dbReference>
<comment type="caution">
    <text evidence="1">The sequence shown here is derived from an EMBL/GenBank/DDBJ whole genome shotgun (WGS) entry which is preliminary data.</text>
</comment>